<comment type="caution">
    <text evidence="3">The sequence shown here is derived from an EMBL/GenBank/DDBJ whole genome shotgun (WGS) entry which is preliminary data.</text>
</comment>
<dbReference type="AlphaFoldDB" id="A0A2P6QFN6"/>
<feature type="coiled-coil region" evidence="1">
    <location>
        <begin position="168"/>
        <end position="195"/>
    </location>
</feature>
<dbReference type="OMA" id="CHLKENH"/>
<dbReference type="Proteomes" id="UP000238479">
    <property type="component" value="Chromosome 5"/>
</dbReference>
<organism evidence="3 4">
    <name type="scientific">Rosa chinensis</name>
    <name type="common">China rose</name>
    <dbReference type="NCBI Taxonomy" id="74649"/>
    <lineage>
        <taxon>Eukaryota</taxon>
        <taxon>Viridiplantae</taxon>
        <taxon>Streptophyta</taxon>
        <taxon>Embryophyta</taxon>
        <taxon>Tracheophyta</taxon>
        <taxon>Spermatophyta</taxon>
        <taxon>Magnoliopsida</taxon>
        <taxon>eudicotyledons</taxon>
        <taxon>Gunneridae</taxon>
        <taxon>Pentapetalae</taxon>
        <taxon>rosids</taxon>
        <taxon>fabids</taxon>
        <taxon>Rosales</taxon>
        <taxon>Rosaceae</taxon>
        <taxon>Rosoideae</taxon>
        <taxon>Rosoideae incertae sedis</taxon>
        <taxon>Rosa</taxon>
    </lineage>
</organism>
<accession>A0A2P6QFN6</accession>
<evidence type="ECO:0000256" key="1">
    <source>
        <dbReference type="SAM" id="Coils"/>
    </source>
</evidence>
<feature type="region of interest" description="Disordered" evidence="2">
    <location>
        <begin position="1"/>
        <end position="54"/>
    </location>
</feature>
<evidence type="ECO:0000256" key="2">
    <source>
        <dbReference type="SAM" id="MobiDB-lite"/>
    </source>
</evidence>
<gene>
    <name evidence="3" type="ORF">RchiOBHm_Chr5g0052391</name>
</gene>
<evidence type="ECO:0000313" key="3">
    <source>
        <dbReference type="EMBL" id="PRQ32979.1"/>
    </source>
</evidence>
<dbReference type="STRING" id="74649.A0A2P6QFN6"/>
<dbReference type="EMBL" id="PDCK01000043">
    <property type="protein sequence ID" value="PRQ32979.1"/>
    <property type="molecule type" value="Genomic_DNA"/>
</dbReference>
<keyword evidence="4" id="KW-1185">Reference proteome</keyword>
<evidence type="ECO:0000313" key="4">
    <source>
        <dbReference type="Proteomes" id="UP000238479"/>
    </source>
</evidence>
<dbReference type="PANTHER" id="PTHR35468">
    <property type="entry name" value="MYOSIN-LIKE PROTEIN"/>
    <property type="match status" value="1"/>
</dbReference>
<sequence>MSLTTTVTATRRPKRQYPPAPPVPKILHLPRRPRRRTPKSSIAAVHGKPAAPTSVEDKKGKLVALFDQERVFSKAGFPIVLLESEGRRERVSEGEEEDGGADVEVVEEEKWRFQAEMLRAECNLLRMEKEIVVKKMERIKVKMERTLKSAVHTLVSGRKKISEGRNVTMVLEEEIQQLVQKLEKLQRNLGAKGVEVRKSSNFDKQAYLLQRRLEKFRGTSDEICVKEIQEMAEASLSIKTSYRGTENLVSSGKSNVEILRRRMEGLSNGMLLKRMKEEYGSMLSTANNSVASSASSSKRIESTDLLSSLEKETHDENVCSGRCKAIVRRIVEQVRAETEQWSQMQEMLGQVREEMEELHASRDFWEDRALDSDYHIQSLSSSVQEWRQKAVSSESKARGLQEQVSSLHAELNSLRKCENTKVKKENCSPNPWDLQTEMEKRVLICHLKENHCTKEYSSKQREVLLESRKKPDSCTNRTPIAPHALKRSPFRDIGNSSLSLRQHSKAVFPLHCPLPSKT</sequence>
<name>A0A2P6QFN6_ROSCH</name>
<dbReference type="Gramene" id="PRQ32979">
    <property type="protein sequence ID" value="PRQ32979"/>
    <property type="gene ID" value="RchiOBHm_Chr5g0052391"/>
</dbReference>
<protein>
    <submittedName>
        <fullName evidence="3">Uncharacterized protein</fullName>
    </submittedName>
</protein>
<reference evidence="3 4" key="1">
    <citation type="journal article" date="2018" name="Nat. Genet.">
        <title>The Rosa genome provides new insights in the design of modern roses.</title>
        <authorList>
            <person name="Bendahmane M."/>
        </authorList>
    </citation>
    <scope>NUCLEOTIDE SEQUENCE [LARGE SCALE GENOMIC DNA]</scope>
    <source>
        <strain evidence="4">cv. Old Blush</strain>
    </source>
</reference>
<feature type="coiled-coil region" evidence="1">
    <location>
        <begin position="348"/>
        <end position="403"/>
    </location>
</feature>
<dbReference type="PANTHER" id="PTHR35468:SF1">
    <property type="entry name" value="MYOSIN-LIKE PROTEIN"/>
    <property type="match status" value="1"/>
</dbReference>
<keyword evidence="1" id="KW-0175">Coiled coil</keyword>
<proteinExistence type="predicted"/>
<feature type="compositionally biased region" description="Basic residues" evidence="2">
    <location>
        <begin position="28"/>
        <end position="38"/>
    </location>
</feature>